<evidence type="ECO:0000313" key="5">
    <source>
        <dbReference type="Proteomes" id="UP001597480"/>
    </source>
</evidence>
<feature type="chain" id="PRO_5047423573" evidence="2">
    <location>
        <begin position="24"/>
        <end position="1738"/>
    </location>
</feature>
<accession>A0ABW5NXX1</accession>
<evidence type="ECO:0000256" key="1">
    <source>
        <dbReference type="ARBA" id="ARBA00022729"/>
    </source>
</evidence>
<sequence>MIKKLLYDFKLVILLMLCSIAKAQTTPISYSASPSFSNVVSGQSFTFSNISTCQTSVTLDVSNYWSTFFNISACTVNYKFKVLVNNIEIGNNYCSATLDLSSYIPVNSVQIVPYHSGAGNGNTGAKMDVALTVNSPTASMPPLATTSDVFYCYNAIASPLSPTLVGSGASFKWYTVATGGLPSTTAPTPNTNISNTLSYWVSQVTATGCEGERKEIQVTINPAIVTSVGNQVNVLCHGSTTGSATVNVTGGTGTYTYSWNTTPVQTTATATGLAAGTYTVTVTDATLCFKTQSFTITEPSVLTASAGTQVNVLCRGNATGTATVNVTGGNGAYSYSWNTTPVQTTATATGLAAGNYTVTVTDANLCTTTQGFTITQPATALVATAGTQVDVLCNGNATGEATVTATGGTGAYTYSWNTTPVQTTATATALAAGTYIATVTDANLCTATQSFTITEPAVLTATAGTQVDVLCNGNATGEATVNVTGGTGTYTYNWDTTPVQTTATASNLSAGTYIATVTDANNCTATQSFTITEPIVLTASAGTQVNVLCRGNATGEATVTATGGTGAYTYSWNTTPVQTTATAAGLAAGTYIATVTDANNCTATQSFTITEPATTLTASAGTQVDVLCHGNATGEATVTATGGTGAYTYSWNTTPVQTTATATGLAAGTYIVTVTDTNNCTATQSFTLTEPASALALTPNTTQTDILCNGQATGSATIAVTGGTGSYTYLWSNGATTNTITGLLAGTYTVDVTDANGCVLSNSFTITEPIALTATADSQTNVLCYGNTTGSATVAVTGGTGAYTYSWDTTPVQTTSTISNLSAGTYTVTVTDANGCTTTQSFVITQPAQPLALTPNTTQTDVLCNGQATGSATIAVTGGTGAYTYLWSNGATTNTIIGLIAGTYTVDVTDANGCVLSNSFTITEPALALTATADTQTNVLCYGNATGSATVAVTGGTGVYTYSWDTTPVQTTITATNLSAGTYTVTVTDANSCTTTQSFVITEPAQPLALTPNTTQTNVLCNGQATGSATIAVNGGTGAYTYLWSNGATTSTITGLVAGTYSVDVTDANGCTLSNTFTITEPSALVAIPAAQTNVLCYGNATGEATVAVTGGTGAYNYSWDTTPVQTTATATGLIAGTYIVTVTDANQCVTTQSFTISQPSQPLSTTPNTAQTNVSCFGGSNGSASIAVNGGTAPYTYLWSNAATTSIVTGLTAGTYTVDVTDANGCTLSQSFTITEPTLLVASPASQTNVSCFGAANGSATVTVTGGTGTYTYSWNTTPVQTTATATALAPGNYTVTVTDANQCQATQMFTITEPQQLTVAINNYTDILCYGAATGSASATVSGGTQPYTYLWNTGQTTAVANNLTAGAYTVVVTDANGCQTNASITLTQPASPLQLTTSQVNVDCASDSDGAITINATGGTGPYTYTWSPAVSTTNIAENLAVGNYDVVVTDANGCWDIRYLTITAPTAVTGYFTVTNADCYTTGSAVLHASGGVAPYTYLWSNGNTTANLENVLPGTYTVTITDTNGCTYTLSTTIYGTAPIIVTSAPQSVTVDGGATVVFTVQAQNVMYYQWQLSTDGGQTFSNLNAGGSTPGYSGVATSTLTITNAYQSLDGYKYRVILMQQNGCYILSEAATLNVNPLPPVVGVDDIKHLEMNIYPNPASTEVFVEIPNLDLFQNVKLDLYDLNGRLIKWDNHIKSDEYRLDVSGLESGVYIISITADNYKTDKKLIVNKKF</sequence>
<feature type="domain" description="PKD/Chitinase" evidence="3">
    <location>
        <begin position="938"/>
        <end position="1004"/>
    </location>
</feature>
<dbReference type="EMBL" id="JBHUMD010000029">
    <property type="protein sequence ID" value="MFD2603418.1"/>
    <property type="molecule type" value="Genomic_DNA"/>
</dbReference>
<evidence type="ECO:0000256" key="2">
    <source>
        <dbReference type="SAM" id="SignalP"/>
    </source>
</evidence>
<feature type="domain" description="PKD/Chitinase" evidence="3">
    <location>
        <begin position="306"/>
        <end position="377"/>
    </location>
</feature>
<dbReference type="InterPro" id="IPR022409">
    <property type="entry name" value="PKD/Chitinase_dom"/>
</dbReference>
<comment type="caution">
    <text evidence="4">The sequence shown here is derived from an EMBL/GenBank/DDBJ whole genome shotgun (WGS) entry which is preliminary data.</text>
</comment>
<dbReference type="Proteomes" id="UP001597480">
    <property type="component" value="Unassembled WGS sequence"/>
</dbReference>
<feature type="domain" description="PKD/Chitinase" evidence="3">
    <location>
        <begin position="463"/>
        <end position="534"/>
    </location>
</feature>
<feature type="domain" description="PKD/Chitinase" evidence="3">
    <location>
        <begin position="1094"/>
        <end position="1160"/>
    </location>
</feature>
<feature type="domain" description="PKD/Chitinase" evidence="3">
    <location>
        <begin position="620"/>
        <end position="693"/>
    </location>
</feature>
<dbReference type="InterPro" id="IPR025667">
    <property type="entry name" value="SprB_repeat"/>
</dbReference>
<proteinExistence type="predicted"/>
<feature type="domain" description="PKD/Chitinase" evidence="3">
    <location>
        <begin position="541"/>
        <end position="614"/>
    </location>
</feature>
<feature type="domain" description="PKD/Chitinase" evidence="3">
    <location>
        <begin position="1473"/>
        <end position="1544"/>
    </location>
</feature>
<dbReference type="InterPro" id="IPR044023">
    <property type="entry name" value="Ig_7"/>
</dbReference>
<feature type="domain" description="PKD/Chitinase" evidence="3">
    <location>
        <begin position="1245"/>
        <end position="1316"/>
    </location>
</feature>
<name>A0ABW5NXX1_9FLAO</name>
<gene>
    <name evidence="4" type="ORF">ACFSR3_15245</name>
</gene>
<protein>
    <submittedName>
        <fullName evidence="4">T9SS type A sorting domain-containing protein</fullName>
    </submittedName>
</protein>
<dbReference type="Pfam" id="PF19081">
    <property type="entry name" value="Ig_7"/>
    <property type="match status" value="1"/>
</dbReference>
<dbReference type="Pfam" id="PF18962">
    <property type="entry name" value="Por_Secre_tail"/>
    <property type="match status" value="1"/>
</dbReference>
<dbReference type="NCBIfam" id="TIGR04183">
    <property type="entry name" value="Por_Secre_tail"/>
    <property type="match status" value="1"/>
</dbReference>
<dbReference type="RefSeq" id="WP_379822203.1">
    <property type="nucleotide sequence ID" value="NZ_JBHUMD010000029.1"/>
</dbReference>
<evidence type="ECO:0000313" key="4">
    <source>
        <dbReference type="EMBL" id="MFD2603418.1"/>
    </source>
</evidence>
<dbReference type="Gene3D" id="2.60.40.740">
    <property type="match status" value="12"/>
</dbReference>
<evidence type="ECO:0000259" key="3">
    <source>
        <dbReference type="SMART" id="SM00089"/>
    </source>
</evidence>
<feature type="signal peptide" evidence="2">
    <location>
        <begin position="1"/>
        <end position="23"/>
    </location>
</feature>
<dbReference type="InterPro" id="IPR026444">
    <property type="entry name" value="Secre_tail"/>
</dbReference>
<dbReference type="SMART" id="SM00089">
    <property type="entry name" value="PKD"/>
    <property type="match status" value="8"/>
</dbReference>
<keyword evidence="5" id="KW-1185">Reference proteome</keyword>
<dbReference type="Pfam" id="PF13573">
    <property type="entry name" value="SprB"/>
    <property type="match status" value="17"/>
</dbReference>
<reference evidence="5" key="1">
    <citation type="journal article" date="2019" name="Int. J. Syst. Evol. Microbiol.">
        <title>The Global Catalogue of Microorganisms (GCM) 10K type strain sequencing project: providing services to taxonomists for standard genome sequencing and annotation.</title>
        <authorList>
            <consortium name="The Broad Institute Genomics Platform"/>
            <consortium name="The Broad Institute Genome Sequencing Center for Infectious Disease"/>
            <person name="Wu L."/>
            <person name="Ma J."/>
        </authorList>
    </citation>
    <scope>NUCLEOTIDE SEQUENCE [LARGE SCALE GENOMIC DNA]</scope>
    <source>
        <strain evidence="5">KCTC 42107</strain>
    </source>
</reference>
<keyword evidence="1 2" id="KW-0732">Signal</keyword>
<organism evidence="4 5">
    <name type="scientific">Flavobacterium suzhouense</name>
    <dbReference type="NCBI Taxonomy" id="1529638"/>
    <lineage>
        <taxon>Bacteria</taxon>
        <taxon>Pseudomonadati</taxon>
        <taxon>Bacteroidota</taxon>
        <taxon>Flavobacteriia</taxon>
        <taxon>Flavobacteriales</taxon>
        <taxon>Flavobacteriaceae</taxon>
        <taxon>Flavobacterium</taxon>
    </lineage>
</organism>